<evidence type="ECO:0000256" key="1">
    <source>
        <dbReference type="SAM" id="MobiDB-lite"/>
    </source>
</evidence>
<evidence type="ECO:0000313" key="4">
    <source>
        <dbReference type="EMBL" id="TFB82741.1"/>
    </source>
</evidence>
<organism evidence="4 6">
    <name type="scientific">Cryobacterium levicorallinum</name>
    <dbReference type="NCBI Taxonomy" id="995038"/>
    <lineage>
        <taxon>Bacteria</taxon>
        <taxon>Bacillati</taxon>
        <taxon>Actinomycetota</taxon>
        <taxon>Actinomycetes</taxon>
        <taxon>Micrococcales</taxon>
        <taxon>Microbacteriaceae</taxon>
        <taxon>Cryobacterium</taxon>
    </lineage>
</organism>
<protein>
    <submittedName>
        <fullName evidence="4">Uncharacterized protein</fullName>
    </submittedName>
</protein>
<gene>
    <name evidence="4" type="ORF">E3O11_12775</name>
    <name evidence="3" type="ORF">SAMN05216274_10582</name>
</gene>
<dbReference type="STRING" id="995038.SAMN05216274_10582"/>
<dbReference type="AlphaFoldDB" id="A0A1I2ZZV9"/>
<keyword evidence="2" id="KW-1133">Transmembrane helix</keyword>
<dbReference type="RefSeq" id="WP_092449061.1">
    <property type="nucleotide sequence ID" value="NZ_BKAC01000004.1"/>
</dbReference>
<keyword evidence="2" id="KW-0812">Transmembrane</keyword>
<evidence type="ECO:0000313" key="6">
    <source>
        <dbReference type="Proteomes" id="UP000297963"/>
    </source>
</evidence>
<feature type="region of interest" description="Disordered" evidence="1">
    <location>
        <begin position="37"/>
        <end position="67"/>
    </location>
</feature>
<proteinExistence type="predicted"/>
<comment type="caution">
    <text evidence="4">The sequence shown here is derived from an EMBL/GenBank/DDBJ whole genome shotgun (WGS) entry which is preliminary data.</text>
</comment>
<reference evidence="3 5" key="1">
    <citation type="submission" date="2016-10" db="EMBL/GenBank/DDBJ databases">
        <authorList>
            <person name="Varghese N."/>
            <person name="Submissions S."/>
        </authorList>
    </citation>
    <scope>NUCLEOTIDE SEQUENCE [LARGE SCALE GENOMIC DNA]</scope>
    <source>
        <strain evidence="3 5">GMCC 1.11211</strain>
    </source>
</reference>
<reference evidence="4 6" key="2">
    <citation type="submission" date="2019-03" db="EMBL/GenBank/DDBJ databases">
        <title>Genomics of glacier-inhabiting Cryobacterium strains.</title>
        <authorList>
            <person name="Liu Q."/>
            <person name="Xin Y.-H."/>
        </authorList>
    </citation>
    <scope>NUCLEOTIDE SEQUENCE [LARGE SCALE GENOMIC DNA]</scope>
    <source>
        <strain evidence="4 6">Hh34</strain>
    </source>
</reference>
<name>A0A1I2ZZV9_9MICO</name>
<feature type="transmembrane region" description="Helical" evidence="2">
    <location>
        <begin position="9"/>
        <end position="32"/>
    </location>
</feature>
<dbReference type="EMBL" id="SOFE01000023">
    <property type="protein sequence ID" value="TFB82741.1"/>
    <property type="molecule type" value="Genomic_DNA"/>
</dbReference>
<dbReference type="Proteomes" id="UP000199681">
    <property type="component" value="Unassembled WGS sequence"/>
</dbReference>
<dbReference type="Proteomes" id="UP000297963">
    <property type="component" value="Unassembled WGS sequence"/>
</dbReference>
<sequence length="217" mass="23458">MHFAHRRRLVIAIVSSGIALIVLIVVGLFGLLRGPEKPSEAARPAPAASASPVPTARPDQPPPILATRDPEKFARSVAGALFNWDTHDQVGLSDWAQVIVDVADTNEAPAVASDVRDYLPAAQMWQRLSTYGTRQWIEIESVGVPEAWATALEQAAPGQIPQGATALTVTGTRHRTGTWKTQALNTERQVAFTVFVVCPAKKTCTLLRLSQPDQPLE</sequence>
<evidence type="ECO:0000256" key="2">
    <source>
        <dbReference type="SAM" id="Phobius"/>
    </source>
</evidence>
<keyword evidence="2" id="KW-0472">Membrane</keyword>
<keyword evidence="5" id="KW-1185">Reference proteome</keyword>
<evidence type="ECO:0000313" key="3">
    <source>
        <dbReference type="EMBL" id="SFH43363.1"/>
    </source>
</evidence>
<accession>A0A1I2ZZV9</accession>
<feature type="compositionally biased region" description="Low complexity" evidence="1">
    <location>
        <begin position="41"/>
        <end position="58"/>
    </location>
</feature>
<dbReference type="EMBL" id="FOPW01000005">
    <property type="protein sequence ID" value="SFH43363.1"/>
    <property type="molecule type" value="Genomic_DNA"/>
</dbReference>
<evidence type="ECO:0000313" key="5">
    <source>
        <dbReference type="Proteomes" id="UP000199681"/>
    </source>
</evidence>